<evidence type="ECO:0000256" key="1">
    <source>
        <dbReference type="SAM" id="Phobius"/>
    </source>
</evidence>
<comment type="caution">
    <text evidence="2">The sequence shown here is derived from an EMBL/GenBank/DDBJ whole genome shotgun (WGS) entry which is preliminary data.</text>
</comment>
<sequence>MGFPVGYSEVFYPKLLLHTFSLLGFLRTYIYGIFRFMVLEPNHIDHSILLPMVRFRKLAKPSETCIVCLSEFEENDEIRWLPNC</sequence>
<proteinExistence type="predicted"/>
<reference evidence="2 3" key="1">
    <citation type="submission" date="2024-08" db="EMBL/GenBank/DDBJ databases">
        <title>Insights into the chromosomal genome structure of Flemingia macrophylla.</title>
        <authorList>
            <person name="Ding Y."/>
            <person name="Zhao Y."/>
            <person name="Bi W."/>
            <person name="Wu M."/>
            <person name="Zhao G."/>
            <person name="Gong Y."/>
            <person name="Li W."/>
            <person name="Zhang P."/>
        </authorList>
    </citation>
    <scope>NUCLEOTIDE SEQUENCE [LARGE SCALE GENOMIC DNA]</scope>
    <source>
        <strain evidence="2">DYQJB</strain>
        <tissue evidence="2">Leaf</tissue>
    </source>
</reference>
<evidence type="ECO:0000313" key="3">
    <source>
        <dbReference type="Proteomes" id="UP001603857"/>
    </source>
</evidence>
<keyword evidence="1" id="KW-0812">Transmembrane</keyword>
<keyword evidence="3" id="KW-1185">Reference proteome</keyword>
<dbReference type="Proteomes" id="UP001603857">
    <property type="component" value="Unassembled WGS sequence"/>
</dbReference>
<dbReference type="EMBL" id="JBGMDY010000005">
    <property type="protein sequence ID" value="KAL2333651.1"/>
    <property type="molecule type" value="Genomic_DNA"/>
</dbReference>
<feature type="transmembrane region" description="Helical" evidence="1">
    <location>
        <begin position="15"/>
        <end position="34"/>
    </location>
</feature>
<protein>
    <submittedName>
        <fullName evidence="2">Uncharacterized protein</fullName>
    </submittedName>
</protein>
<keyword evidence="1" id="KW-0472">Membrane</keyword>
<dbReference type="AlphaFoldDB" id="A0ABD1MCZ3"/>
<evidence type="ECO:0000313" key="2">
    <source>
        <dbReference type="EMBL" id="KAL2333651.1"/>
    </source>
</evidence>
<name>A0ABD1MCZ3_9FABA</name>
<organism evidence="2 3">
    <name type="scientific">Flemingia macrophylla</name>
    <dbReference type="NCBI Taxonomy" id="520843"/>
    <lineage>
        <taxon>Eukaryota</taxon>
        <taxon>Viridiplantae</taxon>
        <taxon>Streptophyta</taxon>
        <taxon>Embryophyta</taxon>
        <taxon>Tracheophyta</taxon>
        <taxon>Spermatophyta</taxon>
        <taxon>Magnoliopsida</taxon>
        <taxon>eudicotyledons</taxon>
        <taxon>Gunneridae</taxon>
        <taxon>Pentapetalae</taxon>
        <taxon>rosids</taxon>
        <taxon>fabids</taxon>
        <taxon>Fabales</taxon>
        <taxon>Fabaceae</taxon>
        <taxon>Papilionoideae</taxon>
        <taxon>50 kb inversion clade</taxon>
        <taxon>NPAAA clade</taxon>
        <taxon>indigoferoid/millettioid clade</taxon>
        <taxon>Phaseoleae</taxon>
        <taxon>Flemingia</taxon>
    </lineage>
</organism>
<gene>
    <name evidence="2" type="ORF">Fmac_014864</name>
</gene>
<keyword evidence="1" id="KW-1133">Transmembrane helix</keyword>
<accession>A0ABD1MCZ3</accession>